<dbReference type="SUPFAM" id="SSF51905">
    <property type="entry name" value="FAD/NAD(P)-binding domain"/>
    <property type="match status" value="2"/>
</dbReference>
<feature type="compositionally biased region" description="Polar residues" evidence="4">
    <location>
        <begin position="363"/>
        <end position="375"/>
    </location>
</feature>
<evidence type="ECO:0000313" key="6">
    <source>
        <dbReference type="EMBL" id="CAL1702591.1"/>
    </source>
</evidence>
<evidence type="ECO:0000256" key="2">
    <source>
        <dbReference type="ARBA" id="ARBA00022827"/>
    </source>
</evidence>
<evidence type="ECO:0000256" key="5">
    <source>
        <dbReference type="SAM" id="Phobius"/>
    </source>
</evidence>
<feature type="region of interest" description="Disordered" evidence="4">
    <location>
        <begin position="295"/>
        <end position="326"/>
    </location>
</feature>
<feature type="compositionally biased region" description="Basic and acidic residues" evidence="4">
    <location>
        <begin position="225"/>
        <end position="256"/>
    </location>
</feature>
<evidence type="ECO:0000256" key="3">
    <source>
        <dbReference type="ARBA" id="ARBA00023002"/>
    </source>
</evidence>
<keyword evidence="5" id="KW-0812">Transmembrane</keyword>
<keyword evidence="5" id="KW-0472">Membrane</keyword>
<feature type="transmembrane region" description="Helical" evidence="5">
    <location>
        <begin position="668"/>
        <end position="687"/>
    </location>
</feature>
<keyword evidence="3" id="KW-0560">Oxidoreductase</keyword>
<accession>A0ABP1D400</accession>
<keyword evidence="5" id="KW-1133">Transmembrane helix</keyword>
<keyword evidence="1" id="KW-0285">Flavoprotein</keyword>
<evidence type="ECO:0008006" key="8">
    <source>
        <dbReference type="Google" id="ProtNLM"/>
    </source>
</evidence>
<dbReference type="InterPro" id="IPR036188">
    <property type="entry name" value="FAD/NAD-bd_sf"/>
</dbReference>
<dbReference type="InterPro" id="IPR050346">
    <property type="entry name" value="FMO-like"/>
</dbReference>
<dbReference type="Pfam" id="PF13450">
    <property type="entry name" value="NAD_binding_8"/>
    <property type="match status" value="1"/>
</dbReference>
<reference evidence="7" key="1">
    <citation type="submission" date="2024-04" db="EMBL/GenBank/DDBJ databases">
        <authorList>
            <person name="Shaw F."/>
            <person name="Minotto A."/>
        </authorList>
    </citation>
    <scope>NUCLEOTIDE SEQUENCE [LARGE SCALE GENOMIC DNA]</scope>
</reference>
<dbReference type="PANTHER" id="PTHR23023">
    <property type="entry name" value="DIMETHYLANILINE MONOOXYGENASE"/>
    <property type="match status" value="1"/>
</dbReference>
<feature type="region of interest" description="Disordered" evidence="4">
    <location>
        <begin position="225"/>
        <end position="269"/>
    </location>
</feature>
<feature type="compositionally biased region" description="Basic and acidic residues" evidence="4">
    <location>
        <begin position="173"/>
        <end position="188"/>
    </location>
</feature>
<keyword evidence="2" id="KW-0274">FAD</keyword>
<dbReference type="Gene3D" id="3.50.50.60">
    <property type="entry name" value="FAD/NAD(P)-binding domain"/>
    <property type="match status" value="2"/>
</dbReference>
<protein>
    <recommendedName>
        <fullName evidence="8">Flavin-containing monooxygenase</fullName>
    </recommendedName>
</protein>
<dbReference type="PRINTS" id="PR00419">
    <property type="entry name" value="ADXRDTASE"/>
</dbReference>
<evidence type="ECO:0000256" key="4">
    <source>
        <dbReference type="SAM" id="MobiDB-lite"/>
    </source>
</evidence>
<evidence type="ECO:0000313" key="7">
    <source>
        <dbReference type="Proteomes" id="UP001497453"/>
    </source>
</evidence>
<feature type="transmembrane region" description="Helical" evidence="5">
    <location>
        <begin position="34"/>
        <end position="56"/>
    </location>
</feature>
<feature type="compositionally biased region" description="Basic and acidic residues" evidence="4">
    <location>
        <begin position="342"/>
        <end position="354"/>
    </location>
</feature>
<organism evidence="6 7">
    <name type="scientific">Somion occarium</name>
    <dbReference type="NCBI Taxonomy" id="3059160"/>
    <lineage>
        <taxon>Eukaryota</taxon>
        <taxon>Fungi</taxon>
        <taxon>Dikarya</taxon>
        <taxon>Basidiomycota</taxon>
        <taxon>Agaricomycotina</taxon>
        <taxon>Agaricomycetes</taxon>
        <taxon>Polyporales</taxon>
        <taxon>Cerrenaceae</taxon>
        <taxon>Somion</taxon>
    </lineage>
</organism>
<dbReference type="Proteomes" id="UP001497453">
    <property type="component" value="Chromosome 2"/>
</dbReference>
<feature type="region of interest" description="Disordered" evidence="4">
    <location>
        <begin position="339"/>
        <end position="405"/>
    </location>
</feature>
<evidence type="ECO:0000256" key="1">
    <source>
        <dbReference type="ARBA" id="ARBA00022630"/>
    </source>
</evidence>
<gene>
    <name evidence="6" type="ORF">GFSPODELE1_LOCUS4120</name>
</gene>
<feature type="region of interest" description="Disordered" evidence="4">
    <location>
        <begin position="168"/>
        <end position="192"/>
    </location>
</feature>
<keyword evidence="7" id="KW-1185">Reference proteome</keyword>
<dbReference type="EMBL" id="OZ037945">
    <property type="protein sequence ID" value="CAL1702591.1"/>
    <property type="molecule type" value="Genomic_DNA"/>
</dbReference>
<sequence>MSATRVEYHNVFNYISESLSSARSLNPFRLLSPIRFVVFIFNIFYILIQKIIIWMFKPRPPKYPEQPTKPLGRIAVIGAGLTGISSAAHAIAHGFDVVIFEQDDRVGGIWTHVNKTSGLQLNSLLYRFHPAVLWSCAFPLRDEILSEVTRIWKEYQLEPRTRFKTPVTSIRPITHDENGNRVSDDPKLDPSQYGHRRWIINDGDDGVFDAVIVTVGTCGKPRMVEFEGMPKKKEESKKHKEEHDMQKHDEASREPTDGGSSQGDEGIEPQKHSAWTTTHNGQAQYIRQDQEQKKATNFPTPGDAHHHEGTQAPTHTHTSEPHKSGSAYKATAWTFGTYEPPKSVEHDQEAKKEAGFPSPQEVFPTSPSADPQLHTNKPRPVKHDGFPHHARKSKDTDEDVFTKGPIVHSSELDSLDEDAVKGKTVLVIGSGASGVESVETALAKGAKGTVMIAREDKWIIPRNILIDTLISAQPFGRQMPLSFIWEKFIIWFNYHGVSDLAPAHLGLFEGTPVVNDEFLDHVRRGKCQYVRGDTQRLTKRGVKVTVRGRESKPGDKGDINEIDADIIVLATGYEKPKVDLFKYVDLFPEGFERPNLYLQNFSTEDWSVLMTNSSYQNAIGTVGHFHIGIYTRILLVLLMDKNARPTTDDMKLWVRLISYIKRGARGGAFGFFTYMELTIWLLLFHIFRPDRLKWLFFIMQGWGVTPDEYR</sequence>
<name>A0ABP1D400_9APHY</name>
<proteinExistence type="predicted"/>